<evidence type="ECO:0000313" key="1">
    <source>
        <dbReference type="EMBL" id="WWQ67621.1"/>
    </source>
</evidence>
<dbReference type="Proteomes" id="UP001432251">
    <property type="component" value="Chromosome"/>
</dbReference>
<dbReference type="EMBL" id="CP146022">
    <property type="protein sequence ID" value="WWQ67621.1"/>
    <property type="molecule type" value="Genomic_DNA"/>
</dbReference>
<organism evidence="1 2">
    <name type="scientific">Streptomyces citrinus</name>
    <dbReference type="NCBI Taxonomy" id="3118173"/>
    <lineage>
        <taxon>Bacteria</taxon>
        <taxon>Bacillati</taxon>
        <taxon>Actinomycetota</taxon>
        <taxon>Actinomycetes</taxon>
        <taxon>Kitasatosporales</taxon>
        <taxon>Streptomycetaceae</taxon>
        <taxon>Streptomyces</taxon>
    </lineage>
</organism>
<sequence>MNRVALGLAVGAGYVLGRTKKMKLAFAVGTMVAGKRMKLSPRALADMVSQQLENNPQFKEIGDQLREDLRGVGKAASGALVERQIEGLAGRLHSRTQGVRDQISGVAPDVDDVRGAGERVTGTVVPGSRRSEEEPYDDEDEAYDDEVDARDAHDADEPDEDAPDQGARDADPHEADAHDEDAQDEDERPQRRAPRASSAAKKTSAASGKQSAAKQSTGGSRGAAKKTARTAKKTAGSAPRATTKGGRGRG</sequence>
<gene>
    <name evidence="1" type="ORF">V2W30_32650</name>
</gene>
<protein>
    <submittedName>
        <fullName evidence="1">DNA primase</fullName>
    </submittedName>
</protein>
<name>A0ACD5AK74_9ACTN</name>
<accession>A0ACD5AK74</accession>
<reference evidence="1" key="1">
    <citation type="journal article" date="2025" name="Int. J. Syst. Evol. Microbiol.">
        <title>Streptomyces citrinus sp. nov., with yellow diffusible pigment.</title>
        <authorList>
            <person name="He Y."/>
            <person name="Yang E."/>
            <person name="Xu J."/>
            <person name="Sun Y."/>
            <person name="Sun L."/>
        </authorList>
    </citation>
    <scope>NUCLEOTIDE SEQUENCE</scope>
    <source>
        <strain evidence="1">Q6</strain>
    </source>
</reference>
<keyword evidence="2" id="KW-1185">Reference proteome</keyword>
<proteinExistence type="predicted"/>
<evidence type="ECO:0000313" key="2">
    <source>
        <dbReference type="Proteomes" id="UP001432251"/>
    </source>
</evidence>